<feature type="region of interest" description="Disordered" evidence="1">
    <location>
        <begin position="1"/>
        <end position="24"/>
    </location>
</feature>
<keyword evidence="3" id="KW-1185">Reference proteome</keyword>
<gene>
    <name evidence="2" type="ORF">DNTS_032049</name>
</gene>
<reference evidence="2 3" key="1">
    <citation type="journal article" date="2019" name="Sci. Data">
        <title>Hybrid genome assembly and annotation of Danionella translucida.</title>
        <authorList>
            <person name="Kadobianskyi M."/>
            <person name="Schulze L."/>
            <person name="Schuelke M."/>
            <person name="Judkewitz B."/>
        </authorList>
    </citation>
    <scope>NUCLEOTIDE SEQUENCE [LARGE SCALE GENOMIC DNA]</scope>
    <source>
        <strain evidence="2 3">Bolton</strain>
    </source>
</reference>
<comment type="caution">
    <text evidence="2">The sequence shown here is derived from an EMBL/GenBank/DDBJ whole genome shotgun (WGS) entry which is preliminary data.</text>
</comment>
<dbReference type="OrthoDB" id="10261212at2759"/>
<dbReference type="EMBL" id="SRMA01026712">
    <property type="protein sequence ID" value="TRY74358.1"/>
    <property type="molecule type" value="Genomic_DNA"/>
</dbReference>
<accession>A0A553P9L1</accession>
<evidence type="ECO:0000313" key="3">
    <source>
        <dbReference type="Proteomes" id="UP000316079"/>
    </source>
</evidence>
<sequence>MSPLFTNTVTGSETGRNKITERVASERERYARRGFIDAQENTSEALHFHQDGKLLLIKPPSDSALPIIEQQIHAEVC</sequence>
<dbReference type="EMBL" id="SRMA01026712">
    <property type="protein sequence ID" value="TRY74356.1"/>
    <property type="molecule type" value="Genomic_DNA"/>
</dbReference>
<feature type="compositionally biased region" description="Polar residues" evidence="1">
    <location>
        <begin position="1"/>
        <end position="14"/>
    </location>
</feature>
<proteinExistence type="predicted"/>
<reference evidence="2" key="2">
    <citation type="submission" date="2019-04" db="EMBL/GenBank/DDBJ databases">
        <authorList>
            <person name="Kadobianskyi M."/>
            <person name="Schulze L."/>
            <person name="Schuelke M."/>
            <person name="Judkewitz B."/>
        </authorList>
    </citation>
    <scope>NUCLEOTIDE SEQUENCE</scope>
    <source>
        <strain evidence="2">Bolton</strain>
        <tissue evidence="2">Whole-body</tissue>
    </source>
</reference>
<dbReference type="AlphaFoldDB" id="A0A553P9L1"/>
<evidence type="ECO:0000313" key="2">
    <source>
        <dbReference type="EMBL" id="TRY74356.1"/>
    </source>
</evidence>
<protein>
    <submittedName>
        <fullName evidence="2">Uncharacterized protein</fullName>
    </submittedName>
</protein>
<evidence type="ECO:0000256" key="1">
    <source>
        <dbReference type="SAM" id="MobiDB-lite"/>
    </source>
</evidence>
<dbReference type="Proteomes" id="UP000316079">
    <property type="component" value="Unassembled WGS sequence"/>
</dbReference>
<feature type="compositionally biased region" description="Basic and acidic residues" evidence="1">
    <location>
        <begin position="15"/>
        <end position="24"/>
    </location>
</feature>
<organism evidence="2 3">
    <name type="scientific">Danionella cerebrum</name>
    <dbReference type="NCBI Taxonomy" id="2873325"/>
    <lineage>
        <taxon>Eukaryota</taxon>
        <taxon>Metazoa</taxon>
        <taxon>Chordata</taxon>
        <taxon>Craniata</taxon>
        <taxon>Vertebrata</taxon>
        <taxon>Euteleostomi</taxon>
        <taxon>Actinopterygii</taxon>
        <taxon>Neopterygii</taxon>
        <taxon>Teleostei</taxon>
        <taxon>Ostariophysi</taxon>
        <taxon>Cypriniformes</taxon>
        <taxon>Danionidae</taxon>
        <taxon>Danioninae</taxon>
        <taxon>Danionella</taxon>
    </lineage>
</organism>
<name>A0A553P9L1_9TELE</name>